<dbReference type="GeneID" id="14922295"/>
<sequence>MQEARERGNEAFRKGELNAALRHYEEALTYGVAVPHVGGVGGSVGGKGPGGGGGGGQLIQCLIHSNMAAVYLLKQDHAKALDHATRSVALDPTFAKGHYRRGKALQALGKTGEAVEAYGRALQATPPSEEVVRAEVKSCLESARLVGAIKAYYGDLQKKPGVSQCVVEVKQIDGHKGKGVFAKQAVDADDTLLRERPLVSAVKYPPNHIITGKPRRRVFKTCDNCMRYVDDFDWKAYFGLMLKGIEDSKKAPNPEKPLPPDVDQFAVLLPLRAPHPREAASTADARLNPFIQKILVQGQNLAEAVIQKQSPAVPCPHCAGDLAKPPPVLWQSVFRAYPSLPPAESYQEVYCSESCRKEAWESHHHSLCPGQLAENQGKHFALLNLLIMYREVGYHTIAMMLRILAQKAKHQQEAKPDAVFPFDFFTTDSEEVPLPPQRVYNAEAGQFTEPTAADLEHQHNMQRQICDLMQNLFPDLTWSAYQRLQARIAMNAQQCAVPSVPREIATFLARCFPTEDLGFDLKTGTSSHKGVAMYAVACSVNHSCVPNAYHAESEIDNSITLRAMKRLKKGDEVVITYLDESKGALTKSARHDALWRKFLFHCRSACRHGTPLIVWTAAPVAVIRGRRPARCRVCIDGVASVIFSPAAV</sequence>
<evidence type="ECO:0000256" key="2">
    <source>
        <dbReference type="ARBA" id="ARBA00022679"/>
    </source>
</evidence>
<dbReference type="GO" id="GO:0032259">
    <property type="term" value="P:methylation"/>
    <property type="evidence" value="ECO:0007669"/>
    <property type="project" value="UniProtKB-KW"/>
</dbReference>
<gene>
    <name evidence="8" type="ORF">ACA1_183370</name>
</gene>
<organism evidence="8 9">
    <name type="scientific">Acanthamoeba castellanii (strain ATCC 30010 / Neff)</name>
    <dbReference type="NCBI Taxonomy" id="1257118"/>
    <lineage>
        <taxon>Eukaryota</taxon>
        <taxon>Amoebozoa</taxon>
        <taxon>Discosea</taxon>
        <taxon>Longamoebia</taxon>
        <taxon>Centramoebida</taxon>
        <taxon>Acanthamoebidae</taxon>
        <taxon>Acanthamoeba</taxon>
    </lineage>
</organism>
<keyword evidence="1" id="KW-0489">Methyltransferase</keyword>
<dbReference type="KEGG" id="acan:ACA1_183370"/>
<keyword evidence="3" id="KW-0949">S-adenosyl-L-methionine</keyword>
<keyword evidence="5 6" id="KW-0802">TPR repeat</keyword>
<dbReference type="VEuPathDB" id="AmoebaDB:ACA1_183370"/>
<dbReference type="SMART" id="SM00317">
    <property type="entry name" value="SET"/>
    <property type="match status" value="1"/>
</dbReference>
<evidence type="ECO:0000256" key="4">
    <source>
        <dbReference type="ARBA" id="ARBA00022737"/>
    </source>
</evidence>
<evidence type="ECO:0000256" key="1">
    <source>
        <dbReference type="ARBA" id="ARBA00022603"/>
    </source>
</evidence>
<dbReference type="InterPro" id="IPR001214">
    <property type="entry name" value="SET_dom"/>
</dbReference>
<dbReference type="AlphaFoldDB" id="L8H9J1"/>
<dbReference type="Gene3D" id="6.10.140.2220">
    <property type="match status" value="1"/>
</dbReference>
<dbReference type="Gene3D" id="1.10.220.160">
    <property type="match status" value="1"/>
</dbReference>
<protein>
    <submittedName>
        <fullName evidence="8">Tetratricopeptide repeat domain containing protein</fullName>
    </submittedName>
</protein>
<dbReference type="PANTHER" id="PTHR46402">
    <property type="entry name" value="SET AND MYND DOMAIN-CONTAINING PROTEIN 5"/>
    <property type="match status" value="1"/>
</dbReference>
<dbReference type="InterPro" id="IPR046341">
    <property type="entry name" value="SET_dom_sf"/>
</dbReference>
<keyword evidence="2" id="KW-0808">Transferase</keyword>
<dbReference type="STRING" id="1257118.L8H9J1"/>
<dbReference type="Gene3D" id="2.170.270.10">
    <property type="entry name" value="SET domain"/>
    <property type="match status" value="1"/>
</dbReference>
<dbReference type="GO" id="GO:0045814">
    <property type="term" value="P:negative regulation of gene expression, epigenetic"/>
    <property type="evidence" value="ECO:0007669"/>
    <property type="project" value="TreeGrafter"/>
</dbReference>
<dbReference type="RefSeq" id="XP_004345947.1">
    <property type="nucleotide sequence ID" value="XM_004345897.1"/>
</dbReference>
<dbReference type="Pfam" id="PF00856">
    <property type="entry name" value="SET"/>
    <property type="match status" value="1"/>
</dbReference>
<keyword evidence="9" id="KW-1185">Reference proteome</keyword>
<feature type="repeat" description="TPR" evidence="6">
    <location>
        <begin position="95"/>
        <end position="128"/>
    </location>
</feature>
<dbReference type="OrthoDB" id="438641at2759"/>
<feature type="domain" description="SET" evidence="7">
    <location>
        <begin position="165"/>
        <end position="578"/>
    </location>
</feature>
<dbReference type="EMBL" id="KB007904">
    <property type="protein sequence ID" value="ELR21403.1"/>
    <property type="molecule type" value="Genomic_DNA"/>
</dbReference>
<dbReference type="InterPro" id="IPR013105">
    <property type="entry name" value="TPR_2"/>
</dbReference>
<evidence type="ECO:0000313" key="8">
    <source>
        <dbReference type="EMBL" id="ELR21403.1"/>
    </source>
</evidence>
<dbReference type="SUPFAM" id="SSF82199">
    <property type="entry name" value="SET domain"/>
    <property type="match status" value="1"/>
</dbReference>
<dbReference type="InterPro" id="IPR011990">
    <property type="entry name" value="TPR-like_helical_dom_sf"/>
</dbReference>
<evidence type="ECO:0000313" key="9">
    <source>
        <dbReference type="Proteomes" id="UP000011083"/>
    </source>
</evidence>
<dbReference type="InterPro" id="IPR019734">
    <property type="entry name" value="TPR_rpt"/>
</dbReference>
<evidence type="ECO:0000256" key="5">
    <source>
        <dbReference type="ARBA" id="ARBA00022803"/>
    </source>
</evidence>
<dbReference type="CDD" id="cd20071">
    <property type="entry name" value="SET_SMYD"/>
    <property type="match status" value="1"/>
</dbReference>
<proteinExistence type="predicted"/>
<reference evidence="8 9" key="1">
    <citation type="journal article" date="2013" name="Genome Biol.">
        <title>Genome of Acanthamoeba castellanii highlights extensive lateral gene transfer and early evolution of tyrosine kinase signaling.</title>
        <authorList>
            <person name="Clarke M."/>
            <person name="Lohan A.J."/>
            <person name="Liu B."/>
            <person name="Lagkouvardos I."/>
            <person name="Roy S."/>
            <person name="Zafar N."/>
            <person name="Bertelli C."/>
            <person name="Schilde C."/>
            <person name="Kianianmomeni A."/>
            <person name="Burglin T.R."/>
            <person name="Frech C."/>
            <person name="Turcotte B."/>
            <person name="Kopec K.O."/>
            <person name="Synnott J.M."/>
            <person name="Choo C."/>
            <person name="Paponov I."/>
            <person name="Finkler A."/>
            <person name="Soon Heng Tan C."/>
            <person name="Hutchins A.P."/>
            <person name="Weinmeier T."/>
            <person name="Rattei T."/>
            <person name="Chu J.S."/>
            <person name="Gimenez G."/>
            <person name="Irimia M."/>
            <person name="Rigden D.J."/>
            <person name="Fitzpatrick D.A."/>
            <person name="Lorenzo-Morales J."/>
            <person name="Bateman A."/>
            <person name="Chiu C.H."/>
            <person name="Tang P."/>
            <person name="Hegemann P."/>
            <person name="Fromm H."/>
            <person name="Raoult D."/>
            <person name="Greub G."/>
            <person name="Miranda-Saavedra D."/>
            <person name="Chen N."/>
            <person name="Nash P."/>
            <person name="Ginger M.L."/>
            <person name="Horn M."/>
            <person name="Schaap P."/>
            <person name="Caler L."/>
            <person name="Loftus B."/>
        </authorList>
    </citation>
    <scope>NUCLEOTIDE SEQUENCE [LARGE SCALE GENOMIC DNA]</scope>
    <source>
        <strain evidence="8 9">Neff</strain>
    </source>
</reference>
<evidence type="ECO:0000256" key="3">
    <source>
        <dbReference type="ARBA" id="ARBA00022691"/>
    </source>
</evidence>
<evidence type="ECO:0000256" key="6">
    <source>
        <dbReference type="PROSITE-ProRule" id="PRU00339"/>
    </source>
</evidence>
<dbReference type="Pfam" id="PF07719">
    <property type="entry name" value="TPR_2"/>
    <property type="match status" value="1"/>
</dbReference>
<dbReference type="Gene3D" id="1.25.40.10">
    <property type="entry name" value="Tetratricopeptide repeat domain"/>
    <property type="match status" value="1"/>
</dbReference>
<dbReference type="PANTHER" id="PTHR46402:SF2">
    <property type="entry name" value="HISTONE-LYSINE N-TRIMETHYLTRANSFERASE SMYD5"/>
    <property type="match status" value="1"/>
</dbReference>
<dbReference type="SMART" id="SM00028">
    <property type="entry name" value="TPR"/>
    <property type="match status" value="3"/>
</dbReference>
<keyword evidence="4" id="KW-0677">Repeat</keyword>
<dbReference type="PROSITE" id="PS50005">
    <property type="entry name" value="TPR"/>
    <property type="match status" value="1"/>
</dbReference>
<dbReference type="SUPFAM" id="SSF48452">
    <property type="entry name" value="TPR-like"/>
    <property type="match status" value="1"/>
</dbReference>
<dbReference type="GO" id="GO:0042799">
    <property type="term" value="F:histone H4K20 methyltransferase activity"/>
    <property type="evidence" value="ECO:0007669"/>
    <property type="project" value="TreeGrafter"/>
</dbReference>
<dbReference type="PROSITE" id="PS50280">
    <property type="entry name" value="SET"/>
    <property type="match status" value="1"/>
</dbReference>
<evidence type="ECO:0000259" key="7">
    <source>
        <dbReference type="PROSITE" id="PS50280"/>
    </source>
</evidence>
<name>L8H9J1_ACACF</name>
<dbReference type="Proteomes" id="UP000011083">
    <property type="component" value="Unassembled WGS sequence"/>
</dbReference>
<accession>L8H9J1</accession>